<dbReference type="InterPro" id="IPR025965">
    <property type="entry name" value="FlgD/Vpr_Ig-like"/>
</dbReference>
<evidence type="ECO:0000313" key="4">
    <source>
        <dbReference type="Proteomes" id="UP001596135"/>
    </source>
</evidence>
<evidence type="ECO:0000313" key="3">
    <source>
        <dbReference type="EMBL" id="MFC6045206.1"/>
    </source>
</evidence>
<gene>
    <name evidence="3" type="ORF">ACFPYL_19105</name>
</gene>
<sequence>MLRRVLIAVGCAALLVGSVFSLVTAKADVPHDRASAPVIKIGKFRHDFSPNGDGYHDRLVVPVTLRKASYLHVMVTDLDAGLNVVYNRVLCLGRAGCRLKPGTYRVPAADMYPLSAWRQRPGDFKLVFWASESRKVDARDVSAARRARTEVTLVHAVQGPERTVQRFFSPNGDGRQDVARLAFTLEQPSVVEGVVRVDEGHGAIVARLPLGRMGAGRHLWNWTGLDEHGDPVAEGRYDLAISATQVARPRHTASSGWIGAWILDRTPPAAPTSEATRTTVYPTTTLFTDEARFEFSKDVPVASLDATVLRTDGTLVRTLEPKSMPCDYDYDHGFDGFECALVRWDGRDAAGVVQPAGSYVLHAVSSDAAGNRAVQETALTVSGEPLVEHTTTTTLPTGQLGAGTNACSYPPTPQICLTHGPVASDRFPGGWSYRSEGSGTAQSVNAVYGETGHEQFRVTVTGGPTTPGDPDTAMLSGTQMQGDGSFMSGWIPITMSDLRLKAYGAWSVTTQGGNDYDTESVTIEQTYFAPAS</sequence>
<dbReference type="EMBL" id="JBHSRJ010000008">
    <property type="protein sequence ID" value="MFC6045206.1"/>
    <property type="molecule type" value="Genomic_DNA"/>
</dbReference>
<keyword evidence="4" id="KW-1185">Reference proteome</keyword>
<dbReference type="Pfam" id="PF13860">
    <property type="entry name" value="FlgD_ig"/>
    <property type="match status" value="1"/>
</dbReference>
<evidence type="ECO:0000259" key="2">
    <source>
        <dbReference type="Pfam" id="PF13860"/>
    </source>
</evidence>
<feature type="domain" description="FlgD/Vpr Ig-like" evidence="2">
    <location>
        <begin position="180"/>
        <end position="244"/>
    </location>
</feature>
<comment type="caution">
    <text evidence="3">The sequence shown here is derived from an EMBL/GenBank/DDBJ whole genome shotgun (WGS) entry which is preliminary data.</text>
</comment>
<reference evidence="4" key="1">
    <citation type="journal article" date="2019" name="Int. J. Syst. Evol. Microbiol.">
        <title>The Global Catalogue of Microorganisms (GCM) 10K type strain sequencing project: providing services to taxonomists for standard genome sequencing and annotation.</title>
        <authorList>
            <consortium name="The Broad Institute Genomics Platform"/>
            <consortium name="The Broad Institute Genome Sequencing Center for Infectious Disease"/>
            <person name="Wu L."/>
            <person name="Ma J."/>
        </authorList>
    </citation>
    <scope>NUCLEOTIDE SEQUENCE [LARGE SCALE GENOMIC DNA]</scope>
    <source>
        <strain evidence="4">CCUG 54522</strain>
    </source>
</reference>
<evidence type="ECO:0000256" key="1">
    <source>
        <dbReference type="SAM" id="SignalP"/>
    </source>
</evidence>
<proteinExistence type="predicted"/>
<feature type="signal peptide" evidence="1">
    <location>
        <begin position="1"/>
        <end position="21"/>
    </location>
</feature>
<protein>
    <submittedName>
        <fullName evidence="3">FlgD immunoglobulin-like domain containing protein</fullName>
    </submittedName>
</protein>
<dbReference type="Gene3D" id="2.60.40.4070">
    <property type="match status" value="2"/>
</dbReference>
<organism evidence="3 4">
    <name type="scientific">Nocardioides hankookensis</name>
    <dbReference type="NCBI Taxonomy" id="443157"/>
    <lineage>
        <taxon>Bacteria</taxon>
        <taxon>Bacillati</taxon>
        <taxon>Actinomycetota</taxon>
        <taxon>Actinomycetes</taxon>
        <taxon>Propionibacteriales</taxon>
        <taxon>Nocardioidaceae</taxon>
        <taxon>Nocardioides</taxon>
    </lineage>
</organism>
<feature type="chain" id="PRO_5045496686" evidence="1">
    <location>
        <begin position="22"/>
        <end position="532"/>
    </location>
</feature>
<keyword evidence="1" id="KW-0732">Signal</keyword>
<accession>A0ABW1LP10</accession>
<dbReference type="Proteomes" id="UP001596135">
    <property type="component" value="Unassembled WGS sequence"/>
</dbReference>
<dbReference type="RefSeq" id="WP_379157961.1">
    <property type="nucleotide sequence ID" value="NZ_JBHSRJ010000008.1"/>
</dbReference>
<name>A0ABW1LP10_9ACTN</name>